<evidence type="ECO:0000313" key="7">
    <source>
        <dbReference type="Ensembl" id="ENSMICP00000042034.1"/>
    </source>
</evidence>
<organism evidence="7 8">
    <name type="scientific">Microcebus murinus</name>
    <name type="common">Gray mouse lemur</name>
    <name type="synonym">Lemur murinus</name>
    <dbReference type="NCBI Taxonomy" id="30608"/>
    <lineage>
        <taxon>Eukaryota</taxon>
        <taxon>Metazoa</taxon>
        <taxon>Chordata</taxon>
        <taxon>Craniata</taxon>
        <taxon>Vertebrata</taxon>
        <taxon>Euteleostomi</taxon>
        <taxon>Mammalia</taxon>
        <taxon>Eutheria</taxon>
        <taxon>Euarchontoglires</taxon>
        <taxon>Primates</taxon>
        <taxon>Strepsirrhini</taxon>
        <taxon>Lemuriformes</taxon>
        <taxon>Cheirogaleidae</taxon>
        <taxon>Microcebus</taxon>
    </lineage>
</organism>
<evidence type="ECO:0000313" key="8">
    <source>
        <dbReference type="Proteomes" id="UP000694394"/>
    </source>
</evidence>
<reference evidence="7" key="2">
    <citation type="submission" date="2025-08" db="UniProtKB">
        <authorList>
            <consortium name="Ensembl"/>
        </authorList>
    </citation>
    <scope>IDENTIFICATION</scope>
</reference>
<dbReference type="GO" id="GO:0034113">
    <property type="term" value="P:heterotypic cell-cell adhesion"/>
    <property type="evidence" value="ECO:0007669"/>
    <property type="project" value="Ensembl"/>
</dbReference>
<reference evidence="7" key="1">
    <citation type="submission" date="2016-12" db="EMBL/GenBank/DDBJ databases">
        <title>Mouse lemur reference genome and diversity panel.</title>
        <authorList>
            <person name="Harris R."/>
            <person name="Larsen P."/>
            <person name="Liu Y."/>
            <person name="Hughes D.S."/>
            <person name="Murali S."/>
            <person name="Raveendran M."/>
            <person name="Korchina V."/>
            <person name="Wang M."/>
            <person name="Jhangiani S."/>
            <person name="Bandaranaike D."/>
            <person name="Bellair M."/>
            <person name="Blankenburg K."/>
            <person name="Chao H."/>
            <person name="Dahdouli M."/>
            <person name="Dinh H."/>
            <person name="Doddapaneni H."/>
            <person name="English A."/>
            <person name="Firestine M."/>
            <person name="Gnanaolivu R."/>
            <person name="Gross S."/>
            <person name="Hernandez B."/>
            <person name="Javaid M."/>
            <person name="Jayaseelan J."/>
            <person name="Jones J."/>
            <person name="Khan Z."/>
            <person name="Kovar C."/>
            <person name="Kurapati P."/>
            <person name="Le B."/>
            <person name="Lee S."/>
            <person name="Li M."/>
            <person name="Mathew T."/>
            <person name="Narasimhan A."/>
            <person name="Ngo D."/>
            <person name="Nguyen L."/>
            <person name="Okwuonu G."/>
            <person name="Ongeri F."/>
            <person name="Osuji N."/>
            <person name="Pu L.-L."/>
            <person name="Puazo M."/>
            <person name="Quiroz J."/>
            <person name="Raj R."/>
            <person name="Rajbhandari K."/>
            <person name="Reid J.G."/>
            <person name="Santibanez J."/>
            <person name="Sexton D."/>
            <person name="Skinner E."/>
            <person name="Vee V."/>
            <person name="Weissenberger G."/>
            <person name="Wu Y."/>
            <person name="Xin Y."/>
            <person name="Han Y."/>
            <person name="Campbell C."/>
            <person name="Brown A."/>
            <person name="Sullivan B."/>
            <person name="Shelton J."/>
            <person name="Brown S."/>
            <person name="Dudchenko O."/>
            <person name="Machol I."/>
            <person name="Durand N."/>
            <person name="Shamim M."/>
            <person name="Lieberman A."/>
            <person name="Muzny D.M."/>
            <person name="Richards S."/>
            <person name="Yoder A."/>
            <person name="Worley K.C."/>
            <person name="Rogers J."/>
            <person name="Gibbs R.A."/>
        </authorList>
    </citation>
    <scope>NUCLEOTIDE SEQUENCE [LARGE SCALE GENOMIC DNA]</scope>
</reference>
<gene>
    <name evidence="7" type="primary">CD58</name>
</gene>
<dbReference type="PANTHER" id="PTHR12080">
    <property type="entry name" value="SIGNALING LYMPHOCYTIC ACTIVATION MOLECULE"/>
    <property type="match status" value="1"/>
</dbReference>
<dbReference type="SUPFAM" id="SSF48726">
    <property type="entry name" value="Immunoglobulin"/>
    <property type="match status" value="1"/>
</dbReference>
<dbReference type="InterPro" id="IPR036179">
    <property type="entry name" value="Ig-like_dom_sf"/>
</dbReference>
<dbReference type="EMBL" id="ABDC03003062">
    <property type="status" value="NOT_ANNOTATED_CDS"/>
    <property type="molecule type" value="Genomic_DNA"/>
</dbReference>
<dbReference type="GO" id="GO:0005102">
    <property type="term" value="F:signaling receptor binding"/>
    <property type="evidence" value="ECO:0007669"/>
    <property type="project" value="Ensembl"/>
</dbReference>
<protein>
    <submittedName>
        <fullName evidence="7">CD58 molecule</fullName>
    </submittedName>
</protein>
<evidence type="ECO:0000256" key="6">
    <source>
        <dbReference type="SAM" id="SignalP"/>
    </source>
</evidence>
<dbReference type="EMBL" id="ABDC03003065">
    <property type="status" value="NOT_ANNOTATED_CDS"/>
    <property type="molecule type" value="Genomic_DNA"/>
</dbReference>
<dbReference type="CDD" id="cd05775">
    <property type="entry name" value="IgV_CD2_like_N"/>
    <property type="match status" value="1"/>
</dbReference>
<accession>A0A8C5XVV5</accession>
<name>A0A8C5XVV5_MICMU</name>
<dbReference type="EMBL" id="ABDC03003063">
    <property type="status" value="NOT_ANNOTATED_CDS"/>
    <property type="molecule type" value="Genomic_DNA"/>
</dbReference>
<evidence type="ECO:0000256" key="4">
    <source>
        <dbReference type="ARBA" id="ARBA00023180"/>
    </source>
</evidence>
<evidence type="ECO:0000256" key="5">
    <source>
        <dbReference type="SAM" id="Phobius"/>
    </source>
</evidence>
<dbReference type="PANTHER" id="PTHR12080:SF55">
    <property type="entry name" value="LYMPHOCYTE FUNCTION-ASSOCIATED ANTIGEN 3"/>
    <property type="match status" value="1"/>
</dbReference>
<dbReference type="Ensembl" id="ENSMICT00000065725.1">
    <property type="protein sequence ID" value="ENSMICP00000042034.1"/>
    <property type="gene ID" value="ENSMICG00000042112.1"/>
</dbReference>
<dbReference type="GO" id="GO:0009986">
    <property type="term" value="C:cell surface"/>
    <property type="evidence" value="ECO:0007669"/>
    <property type="project" value="Ensembl"/>
</dbReference>
<proteinExistence type="predicted"/>
<dbReference type="GO" id="GO:0032757">
    <property type="term" value="P:positive regulation of interleukin-8 production"/>
    <property type="evidence" value="ECO:0007669"/>
    <property type="project" value="Ensembl"/>
</dbReference>
<dbReference type="GeneTree" id="ENSGT00510000049596"/>
<keyword evidence="2 6" id="KW-0732">Signal</keyword>
<dbReference type="InterPro" id="IPR015631">
    <property type="entry name" value="CD2/SLAM_rcpt"/>
</dbReference>
<keyword evidence="3 5" id="KW-0472">Membrane</keyword>
<dbReference type="GO" id="GO:0071356">
    <property type="term" value="P:cellular response to tumor necrosis factor"/>
    <property type="evidence" value="ECO:0007669"/>
    <property type="project" value="Ensembl"/>
</dbReference>
<dbReference type="GO" id="GO:0071346">
    <property type="term" value="P:cellular response to type II interferon"/>
    <property type="evidence" value="ECO:0007669"/>
    <property type="project" value="Ensembl"/>
</dbReference>
<evidence type="ECO:0000256" key="2">
    <source>
        <dbReference type="ARBA" id="ARBA00022729"/>
    </source>
</evidence>
<evidence type="ECO:0000256" key="1">
    <source>
        <dbReference type="ARBA" id="ARBA00004370"/>
    </source>
</evidence>
<feature type="transmembrane region" description="Helical" evidence="5">
    <location>
        <begin position="217"/>
        <end position="240"/>
    </location>
</feature>
<feature type="signal peptide" evidence="6">
    <location>
        <begin position="1"/>
        <end position="34"/>
    </location>
</feature>
<keyword evidence="5" id="KW-0812">Transmembrane</keyword>
<reference evidence="7" key="3">
    <citation type="submission" date="2025-09" db="UniProtKB">
        <authorList>
            <consortium name="Ensembl"/>
        </authorList>
    </citation>
    <scope>IDENTIFICATION</scope>
</reference>
<sequence length="260" mass="29522">MVLGSGTGWALGVLLVYLLLRLDSISCNFQQVYATVNDSVTFHPASHTPFQEILWKKQKNKVIEWEENSEFKAFPPFKDRVHLDPVSGNLTIFNLTSSDEDEYEMESPSLTGTIKFYLFVIEPIPPLTLTCSLTGQNIMVQCETVEHYDSHPDLLTYAWDCPSEQCKNNSGPEMYFDMESDRSQKIQCVVSNKVSKSTSSIILETCLPSTGVPRDRLPMILLSIAYVGLIAATVLLHSFFERYRRDLRTREAGPQPGRRR</sequence>
<keyword evidence="8" id="KW-1185">Reference proteome</keyword>
<evidence type="ECO:0000256" key="3">
    <source>
        <dbReference type="ARBA" id="ARBA00023136"/>
    </source>
</evidence>
<keyword evidence="4" id="KW-0325">Glycoprotein</keyword>
<comment type="subcellular location">
    <subcellularLocation>
        <location evidence="1">Membrane</location>
    </subcellularLocation>
</comment>
<keyword evidence="5" id="KW-1133">Transmembrane helix</keyword>
<dbReference type="AlphaFoldDB" id="A0A8C5XVV5"/>
<dbReference type="Gene3D" id="2.60.40.10">
    <property type="entry name" value="Immunoglobulins"/>
    <property type="match status" value="2"/>
</dbReference>
<dbReference type="Proteomes" id="UP000694394">
    <property type="component" value="Chromosome 2"/>
</dbReference>
<dbReference type="FunFam" id="2.60.40.10:FF:001702">
    <property type="entry name" value="Lymphocyte function-associated antigen 3"/>
    <property type="match status" value="1"/>
</dbReference>
<dbReference type="EMBL" id="ABDC03003064">
    <property type="status" value="NOT_ANNOTATED_CDS"/>
    <property type="molecule type" value="Genomic_DNA"/>
</dbReference>
<feature type="chain" id="PRO_5034176714" evidence="6">
    <location>
        <begin position="35"/>
        <end position="260"/>
    </location>
</feature>
<dbReference type="GO" id="GO:0016020">
    <property type="term" value="C:membrane"/>
    <property type="evidence" value="ECO:0007669"/>
    <property type="project" value="UniProtKB-SubCell"/>
</dbReference>
<dbReference type="InterPro" id="IPR013783">
    <property type="entry name" value="Ig-like_fold"/>
</dbReference>